<evidence type="ECO:0000256" key="1">
    <source>
        <dbReference type="SAM" id="Phobius"/>
    </source>
</evidence>
<dbReference type="KEGG" id="cpoi:OE229_08730"/>
<keyword evidence="1" id="KW-0472">Membrane</keyword>
<dbReference type="RefSeq" id="WP_262137458.1">
    <property type="nucleotide sequence ID" value="NZ_CP106879.1"/>
</dbReference>
<sequence length="63" mass="7108">MKPPKYPRPFAWFMVIAASLLLALGLLNIIINTTQPGSWLLLIVLMPWPLYGGLKSLRDGEDR</sequence>
<name>A0A9Q9PA04_9MICO</name>
<evidence type="ECO:0000313" key="3">
    <source>
        <dbReference type="Proteomes" id="UP001062223"/>
    </source>
</evidence>
<reference evidence="2" key="1">
    <citation type="submission" date="2022-09" db="EMBL/GenBank/DDBJ databases">
        <title>Taxonomy of Curtobacterium flaccumfaciens.</title>
        <authorList>
            <person name="Osdaghi E."/>
            <person name="Taghavi S.M."/>
            <person name="Hamidizade M."/>
            <person name="Abachi H."/>
            <person name="Fazliarab A."/>
            <person name="Baeyen S."/>
            <person name="Portier P."/>
            <person name="Van Vaerenbergh J."/>
            <person name="Jacques M.-A."/>
        </authorList>
    </citation>
    <scope>NUCLEOTIDE SEQUENCE</scope>
    <source>
        <strain evidence="2">AGQB46</strain>
    </source>
</reference>
<dbReference type="Proteomes" id="UP001062223">
    <property type="component" value="Chromosome"/>
</dbReference>
<proteinExistence type="predicted"/>
<keyword evidence="1" id="KW-0812">Transmembrane</keyword>
<gene>
    <name evidence="2" type="ORF">OE229_08730</name>
</gene>
<protein>
    <submittedName>
        <fullName evidence="2">Uncharacterized protein</fullName>
    </submittedName>
</protein>
<evidence type="ECO:0000313" key="2">
    <source>
        <dbReference type="EMBL" id="UYC82528.1"/>
    </source>
</evidence>
<organism evidence="2 3">
    <name type="scientific">Curtobacterium poinsettiae</name>
    <dbReference type="NCBI Taxonomy" id="159612"/>
    <lineage>
        <taxon>Bacteria</taxon>
        <taxon>Bacillati</taxon>
        <taxon>Actinomycetota</taxon>
        <taxon>Actinomycetes</taxon>
        <taxon>Micrococcales</taxon>
        <taxon>Microbacteriaceae</taxon>
        <taxon>Curtobacterium</taxon>
    </lineage>
</organism>
<dbReference type="EMBL" id="CP106879">
    <property type="protein sequence ID" value="UYC82528.1"/>
    <property type="molecule type" value="Genomic_DNA"/>
</dbReference>
<feature type="transmembrane region" description="Helical" evidence="1">
    <location>
        <begin position="37"/>
        <end position="54"/>
    </location>
</feature>
<feature type="transmembrane region" description="Helical" evidence="1">
    <location>
        <begin position="12"/>
        <end position="31"/>
    </location>
</feature>
<keyword evidence="1" id="KW-1133">Transmembrane helix</keyword>
<dbReference type="AlphaFoldDB" id="A0A9Q9PA04"/>
<accession>A0A9Q9PA04</accession>